<keyword evidence="2" id="KW-1185">Reference proteome</keyword>
<protein>
    <recommendedName>
        <fullName evidence="3">Tctex-1</fullName>
    </recommendedName>
</protein>
<reference evidence="1" key="1">
    <citation type="journal article" date="2020" name="Stud. Mycol.">
        <title>101 Dothideomycetes genomes: a test case for predicting lifestyles and emergence of pathogens.</title>
        <authorList>
            <person name="Haridas S."/>
            <person name="Albert R."/>
            <person name="Binder M."/>
            <person name="Bloem J."/>
            <person name="Labutti K."/>
            <person name="Salamov A."/>
            <person name="Andreopoulos B."/>
            <person name="Baker S."/>
            <person name="Barry K."/>
            <person name="Bills G."/>
            <person name="Bluhm B."/>
            <person name="Cannon C."/>
            <person name="Castanera R."/>
            <person name="Culley D."/>
            <person name="Daum C."/>
            <person name="Ezra D."/>
            <person name="Gonzalez J."/>
            <person name="Henrissat B."/>
            <person name="Kuo A."/>
            <person name="Liang C."/>
            <person name="Lipzen A."/>
            <person name="Lutzoni F."/>
            <person name="Magnuson J."/>
            <person name="Mondo S."/>
            <person name="Nolan M."/>
            <person name="Ohm R."/>
            <person name="Pangilinan J."/>
            <person name="Park H.-J."/>
            <person name="Ramirez L."/>
            <person name="Alfaro M."/>
            <person name="Sun H."/>
            <person name="Tritt A."/>
            <person name="Yoshinaga Y."/>
            <person name="Zwiers L.-H."/>
            <person name="Turgeon B."/>
            <person name="Goodwin S."/>
            <person name="Spatafora J."/>
            <person name="Crous P."/>
            <person name="Grigoriev I."/>
        </authorList>
    </citation>
    <scope>NUCLEOTIDE SEQUENCE</scope>
    <source>
        <strain evidence="1">CBS 379.55</strain>
    </source>
</reference>
<dbReference type="GO" id="GO:0005868">
    <property type="term" value="C:cytoplasmic dynein complex"/>
    <property type="evidence" value="ECO:0007669"/>
    <property type="project" value="TreeGrafter"/>
</dbReference>
<dbReference type="InterPro" id="IPR005334">
    <property type="entry name" value="Tctex-1-like"/>
</dbReference>
<dbReference type="CDD" id="cd21456">
    <property type="entry name" value="DLC-like_SpDlc1-like"/>
    <property type="match status" value="1"/>
</dbReference>
<dbReference type="GO" id="GO:0007018">
    <property type="term" value="P:microtubule-based movement"/>
    <property type="evidence" value="ECO:0007669"/>
    <property type="project" value="TreeGrafter"/>
</dbReference>
<proteinExistence type="predicted"/>
<dbReference type="Proteomes" id="UP000800097">
    <property type="component" value="Unassembled WGS sequence"/>
</dbReference>
<name>A0A6A6JUC2_WESOR</name>
<dbReference type="AlphaFoldDB" id="A0A6A6JUC2"/>
<gene>
    <name evidence="1" type="ORF">EI97DRAFT_430735</name>
</gene>
<dbReference type="GO" id="GO:0005737">
    <property type="term" value="C:cytoplasm"/>
    <property type="evidence" value="ECO:0007669"/>
    <property type="project" value="TreeGrafter"/>
</dbReference>
<dbReference type="Gene3D" id="3.30.1140.40">
    <property type="entry name" value="Tctex-1"/>
    <property type="match status" value="1"/>
</dbReference>
<dbReference type="Pfam" id="PF03645">
    <property type="entry name" value="Tctex-1"/>
    <property type="match status" value="1"/>
</dbReference>
<evidence type="ECO:0008006" key="3">
    <source>
        <dbReference type="Google" id="ProtNLM"/>
    </source>
</evidence>
<dbReference type="RefSeq" id="XP_033657242.1">
    <property type="nucleotide sequence ID" value="XM_033797764.1"/>
</dbReference>
<dbReference type="GeneID" id="54550939"/>
<dbReference type="InterPro" id="IPR038586">
    <property type="entry name" value="Tctex-1-like_sf"/>
</dbReference>
<sequence length="134" mass="14371">MAAPLQTTELQEIAQNACTTVLGSATKYDHSSVAGWNTEIINTILQSLISRTTPSSSSGSSDTPAPQYKYIVNSTIIQHPSAPSGSGEHAGRRGMHSAVGAYWNNERDGTWSFKWEGAEERGMDVVVSVTWVGV</sequence>
<organism evidence="1 2">
    <name type="scientific">Westerdykella ornata</name>
    <dbReference type="NCBI Taxonomy" id="318751"/>
    <lineage>
        <taxon>Eukaryota</taxon>
        <taxon>Fungi</taxon>
        <taxon>Dikarya</taxon>
        <taxon>Ascomycota</taxon>
        <taxon>Pezizomycotina</taxon>
        <taxon>Dothideomycetes</taxon>
        <taxon>Pleosporomycetidae</taxon>
        <taxon>Pleosporales</taxon>
        <taxon>Sporormiaceae</taxon>
        <taxon>Westerdykella</taxon>
    </lineage>
</organism>
<accession>A0A6A6JUC2</accession>
<dbReference type="OrthoDB" id="10059120at2759"/>
<dbReference type="PANTHER" id="PTHR21255:SF4">
    <property type="entry name" value="DYNEIN LIGHT CHAIN TCTEX-TYPE"/>
    <property type="match status" value="1"/>
</dbReference>
<dbReference type="EMBL" id="ML986486">
    <property type="protein sequence ID" value="KAF2279703.1"/>
    <property type="molecule type" value="Genomic_DNA"/>
</dbReference>
<evidence type="ECO:0000313" key="2">
    <source>
        <dbReference type="Proteomes" id="UP000800097"/>
    </source>
</evidence>
<dbReference type="GO" id="GO:0045505">
    <property type="term" value="F:dynein intermediate chain binding"/>
    <property type="evidence" value="ECO:0007669"/>
    <property type="project" value="TreeGrafter"/>
</dbReference>
<dbReference type="PANTHER" id="PTHR21255">
    <property type="entry name" value="T-COMPLEX-ASSOCIATED-TESTIS-EXPRESSED 1/ DYNEIN LIGHT CHAIN"/>
    <property type="match status" value="1"/>
</dbReference>
<evidence type="ECO:0000313" key="1">
    <source>
        <dbReference type="EMBL" id="KAF2279703.1"/>
    </source>
</evidence>